<gene>
    <name evidence="2" type="ORF">CKF59_04660</name>
</gene>
<proteinExistence type="predicted"/>
<reference evidence="2 3" key="1">
    <citation type="submission" date="2017-08" db="EMBL/GenBank/DDBJ databases">
        <title>Reclassification of Bisgaard taxon 37 and 44.</title>
        <authorList>
            <person name="Christensen H."/>
        </authorList>
    </citation>
    <scope>NUCLEOTIDE SEQUENCE [LARGE SCALE GENOMIC DNA]</scope>
    <source>
        <strain evidence="2 3">EEAB3T1</strain>
    </source>
</reference>
<dbReference type="AlphaFoldDB" id="A0A3A1Y943"/>
<dbReference type="EMBL" id="NRJF01000125">
    <property type="protein sequence ID" value="RIY34823.1"/>
    <property type="molecule type" value="Genomic_DNA"/>
</dbReference>
<comment type="caution">
    <text evidence="2">The sequence shown here is derived from an EMBL/GenBank/DDBJ whole genome shotgun (WGS) entry which is preliminary data.</text>
</comment>
<keyword evidence="3" id="KW-1185">Reference proteome</keyword>
<dbReference type="RefSeq" id="WP_119534811.1">
    <property type="nucleotide sequence ID" value="NZ_NRJF01000125.1"/>
</dbReference>
<organism evidence="2 3">
    <name type="scientific">Psittacicella gerlachiana</name>
    <dbReference type="NCBI Taxonomy" id="2028574"/>
    <lineage>
        <taxon>Bacteria</taxon>
        <taxon>Pseudomonadati</taxon>
        <taxon>Pseudomonadota</taxon>
        <taxon>Gammaproteobacteria</taxon>
        <taxon>Pasteurellales</taxon>
        <taxon>Psittacicellaceae</taxon>
        <taxon>Psittacicella</taxon>
    </lineage>
</organism>
<keyword evidence="1" id="KW-0732">Signal</keyword>
<sequence>MFSSNNHASWAKCLVLSIFATSFTANAFADTISQQAEDNVAKYYANNKAILEKTRAVVNNFLSNIAQEPEISYGRYYTQLSDSLLTILPYSINSGNYTIPNAKTVYNFALKCADLAALGYNRPSINQKGKWENICTSFLPIALAYLDVDRFQSDLTYVQFLHLEYKRIRFTLSPENYYDYNYIAKVVNPIVVANREEAKTINPQLDFNYSMRPECTSAAGQQSINTLNFLQTTLGMSTKITYYLDENNTNYINK</sequence>
<evidence type="ECO:0000313" key="2">
    <source>
        <dbReference type="EMBL" id="RIY34823.1"/>
    </source>
</evidence>
<protein>
    <submittedName>
        <fullName evidence="2">Uncharacterized protein</fullName>
    </submittedName>
</protein>
<name>A0A3A1Y943_9GAMM</name>
<feature type="signal peptide" evidence="1">
    <location>
        <begin position="1"/>
        <end position="27"/>
    </location>
</feature>
<feature type="chain" id="PRO_5017395376" evidence="1">
    <location>
        <begin position="28"/>
        <end position="254"/>
    </location>
</feature>
<dbReference type="Proteomes" id="UP000265964">
    <property type="component" value="Unassembled WGS sequence"/>
</dbReference>
<accession>A0A3A1Y943</accession>
<dbReference type="OrthoDB" id="9833256at2"/>
<evidence type="ECO:0000256" key="1">
    <source>
        <dbReference type="SAM" id="SignalP"/>
    </source>
</evidence>
<evidence type="ECO:0000313" key="3">
    <source>
        <dbReference type="Proteomes" id="UP000265964"/>
    </source>
</evidence>